<dbReference type="PANTHER" id="PTHR33303">
    <property type="entry name" value="CYTOPLASMIC PROTEIN-RELATED"/>
    <property type="match status" value="1"/>
</dbReference>
<dbReference type="EMBL" id="SLXH01000030">
    <property type="protein sequence ID" value="TCP14417.1"/>
    <property type="molecule type" value="Genomic_DNA"/>
</dbReference>
<dbReference type="Proteomes" id="UP000295182">
    <property type="component" value="Unassembled WGS sequence"/>
</dbReference>
<evidence type="ECO:0000313" key="2">
    <source>
        <dbReference type="EMBL" id="TCP14417.1"/>
    </source>
</evidence>
<dbReference type="SUPFAM" id="SSF51735">
    <property type="entry name" value="NAD(P)-binding Rossmann-fold domains"/>
    <property type="match status" value="1"/>
</dbReference>
<gene>
    <name evidence="2" type="ORF">EV674_1303</name>
</gene>
<comment type="caution">
    <text evidence="2">The sequence shown here is derived from an EMBL/GenBank/DDBJ whole genome shotgun (WGS) entry which is preliminary data.</text>
</comment>
<dbReference type="InterPro" id="IPR003781">
    <property type="entry name" value="CoA-bd"/>
</dbReference>
<dbReference type="InterPro" id="IPR036291">
    <property type="entry name" value="NAD(P)-bd_dom_sf"/>
</dbReference>
<dbReference type="SMART" id="SM00881">
    <property type="entry name" value="CoA_binding"/>
    <property type="match status" value="1"/>
</dbReference>
<protein>
    <recommendedName>
        <fullName evidence="1">CoA-binding domain-containing protein</fullName>
    </recommendedName>
</protein>
<dbReference type="Gene3D" id="3.40.50.720">
    <property type="entry name" value="NAD(P)-binding Rossmann-like Domain"/>
    <property type="match status" value="1"/>
</dbReference>
<evidence type="ECO:0000313" key="3">
    <source>
        <dbReference type="Proteomes" id="UP000295182"/>
    </source>
</evidence>
<dbReference type="RefSeq" id="WP_119014121.1">
    <property type="nucleotide sequence ID" value="NZ_QXNC01000028.1"/>
</dbReference>
<sequence length="149" mass="16417">MPHTSPDTDTQAILHSLRDCRTIAVVGLSPKAHRDSHHVAEYLQQQGYRIVPVNPQATEILGERCWPSLTEAAQHERIDMVDVFRNSADVPPIADEAIAIGARALWLQLGVRHDEAAARARAAGLLVVQERCTLVEHRRLQAAGQLPDA</sequence>
<dbReference type="OrthoDB" id="9804695at2"/>
<dbReference type="AlphaFoldDB" id="A0A4R2N3H8"/>
<accession>A0A4R2N3H8</accession>
<dbReference type="Pfam" id="PF13380">
    <property type="entry name" value="CoA_binding_2"/>
    <property type="match status" value="1"/>
</dbReference>
<evidence type="ECO:0000259" key="1">
    <source>
        <dbReference type="SMART" id="SM00881"/>
    </source>
</evidence>
<feature type="domain" description="CoA-binding" evidence="1">
    <location>
        <begin position="17"/>
        <end position="111"/>
    </location>
</feature>
<keyword evidence="3" id="KW-1185">Reference proteome</keyword>
<name>A0A4R2N3H8_9BURK</name>
<dbReference type="PANTHER" id="PTHR33303:SF2">
    <property type="entry name" value="COA-BINDING DOMAIN-CONTAINING PROTEIN"/>
    <property type="match status" value="1"/>
</dbReference>
<proteinExistence type="predicted"/>
<reference evidence="2 3" key="1">
    <citation type="submission" date="2019-03" db="EMBL/GenBank/DDBJ databases">
        <title>Genomic Encyclopedia of Type Strains, Phase IV (KMG-IV): sequencing the most valuable type-strain genomes for metagenomic binning, comparative biology and taxonomic classification.</title>
        <authorList>
            <person name="Goeker M."/>
        </authorList>
    </citation>
    <scope>NUCLEOTIDE SEQUENCE [LARGE SCALE GENOMIC DNA]</scope>
    <source>
        <strain evidence="2 3">DSM 1837</strain>
    </source>
</reference>
<organism evidence="2 3">
    <name type="scientific">Simplicispira metamorpha</name>
    <dbReference type="NCBI Taxonomy" id="80881"/>
    <lineage>
        <taxon>Bacteria</taxon>
        <taxon>Pseudomonadati</taxon>
        <taxon>Pseudomonadota</taxon>
        <taxon>Betaproteobacteria</taxon>
        <taxon>Burkholderiales</taxon>
        <taxon>Comamonadaceae</taxon>
        <taxon>Simplicispira</taxon>
    </lineage>
</organism>